<evidence type="ECO:0000259" key="5">
    <source>
        <dbReference type="Pfam" id="PF01182"/>
    </source>
</evidence>
<dbReference type="GO" id="GO:0042802">
    <property type="term" value="F:identical protein binding"/>
    <property type="evidence" value="ECO:0007669"/>
    <property type="project" value="TreeGrafter"/>
</dbReference>
<feature type="active site" description="Proton acceptor; for enolization step" evidence="4">
    <location>
        <position position="67"/>
    </location>
</feature>
<dbReference type="Proteomes" id="UP000824265">
    <property type="component" value="Unassembled WGS sequence"/>
</dbReference>
<dbReference type="GO" id="GO:0019262">
    <property type="term" value="P:N-acetylneuraminate catabolic process"/>
    <property type="evidence" value="ECO:0007669"/>
    <property type="project" value="UniProtKB-UniRule"/>
</dbReference>
<dbReference type="InterPro" id="IPR037171">
    <property type="entry name" value="NagB/RpiA_transferase-like"/>
</dbReference>
<organism evidence="6 7">
    <name type="scientific">Candidatus Acetatifactor stercoripullorum</name>
    <dbReference type="NCBI Taxonomy" id="2838414"/>
    <lineage>
        <taxon>Bacteria</taxon>
        <taxon>Bacillati</taxon>
        <taxon>Bacillota</taxon>
        <taxon>Clostridia</taxon>
        <taxon>Lachnospirales</taxon>
        <taxon>Lachnospiraceae</taxon>
        <taxon>Acetatifactor</taxon>
    </lineage>
</organism>
<dbReference type="AlphaFoldDB" id="A0A9D1R4F3"/>
<dbReference type="GO" id="GO:0005975">
    <property type="term" value="P:carbohydrate metabolic process"/>
    <property type="evidence" value="ECO:0007669"/>
    <property type="project" value="InterPro"/>
</dbReference>
<keyword evidence="2 4" id="KW-0378">Hydrolase</keyword>
<dbReference type="Gene3D" id="3.40.50.1360">
    <property type="match status" value="1"/>
</dbReference>
<evidence type="ECO:0000313" key="7">
    <source>
        <dbReference type="Proteomes" id="UP000824265"/>
    </source>
</evidence>
<sequence length="247" mass="27352">MRIYQAKDYNEMSRKAANIISAQVIMKPDAVLGLATGSSPLGTYRQLIDWYRKGDLDFSEVHTVNLDEYKGLSPSNPQSYYYFMQENLLGHINVKPENTNIPNGLETDEALECSRYNDIIKKLGGIDIQLLGIGNNAHIGFNEPGDAFEKGTHCVRLTENTIQANSRFFSSMDEVPRYAYSMGIQNIMEARYILLIASGAAKAQALYNALFGPITPAVPASILQLHPNVFVVADTDALSLIKEKGLL</sequence>
<keyword evidence="3 4" id="KW-0119">Carbohydrate metabolism</keyword>
<dbReference type="NCBIfam" id="TIGR00502">
    <property type="entry name" value="nagB"/>
    <property type="match status" value="1"/>
</dbReference>
<evidence type="ECO:0000256" key="1">
    <source>
        <dbReference type="ARBA" id="ARBA00000644"/>
    </source>
</evidence>
<comment type="function">
    <text evidence="4">Catalyzes the reversible isomerization-deamination of glucosamine 6-phosphate (GlcN6P) to form fructose 6-phosphate (Fru6P) and ammonium ion.</text>
</comment>
<dbReference type="InterPro" id="IPR006148">
    <property type="entry name" value="Glc/Gal-6P_isomerase"/>
</dbReference>
<reference evidence="6" key="1">
    <citation type="journal article" date="2021" name="PeerJ">
        <title>Extensive microbial diversity within the chicken gut microbiome revealed by metagenomics and culture.</title>
        <authorList>
            <person name="Gilroy R."/>
            <person name="Ravi A."/>
            <person name="Getino M."/>
            <person name="Pursley I."/>
            <person name="Horton D.L."/>
            <person name="Alikhan N.F."/>
            <person name="Baker D."/>
            <person name="Gharbi K."/>
            <person name="Hall N."/>
            <person name="Watson M."/>
            <person name="Adriaenssens E.M."/>
            <person name="Foster-Nyarko E."/>
            <person name="Jarju S."/>
            <person name="Secka A."/>
            <person name="Antonio M."/>
            <person name="Oren A."/>
            <person name="Chaudhuri R.R."/>
            <person name="La Ragione R."/>
            <person name="Hildebrand F."/>
            <person name="Pallen M.J."/>
        </authorList>
    </citation>
    <scope>NUCLEOTIDE SEQUENCE</scope>
    <source>
        <strain evidence="6">CHK195-6426</strain>
    </source>
</reference>
<proteinExistence type="inferred from homology"/>
<comment type="caution">
    <text evidence="4">Lacks conserved residue(s) required for the propagation of feature annotation.</text>
</comment>
<dbReference type="EMBL" id="DXGH01000033">
    <property type="protein sequence ID" value="HIW81064.1"/>
    <property type="molecule type" value="Genomic_DNA"/>
</dbReference>
<name>A0A9D1R4F3_9FIRM</name>
<gene>
    <name evidence="4 6" type="primary">nagB</name>
    <name evidence="6" type="ORF">H9742_05955</name>
</gene>
<dbReference type="GO" id="GO:0006043">
    <property type="term" value="P:glucosamine catabolic process"/>
    <property type="evidence" value="ECO:0007669"/>
    <property type="project" value="TreeGrafter"/>
</dbReference>
<feature type="active site" description="For ring-opening step" evidence="4">
    <location>
        <position position="136"/>
    </location>
</feature>
<dbReference type="FunFam" id="3.40.50.1360:FF:000003">
    <property type="entry name" value="Glucosamine-6-phosphate deaminase"/>
    <property type="match status" value="1"/>
</dbReference>
<accession>A0A9D1R4F3</accession>
<evidence type="ECO:0000256" key="2">
    <source>
        <dbReference type="ARBA" id="ARBA00022801"/>
    </source>
</evidence>
<dbReference type="CDD" id="cd01399">
    <property type="entry name" value="GlcN6P_deaminase"/>
    <property type="match status" value="1"/>
</dbReference>
<feature type="active site" description="For ring-opening step" evidence="4">
    <location>
        <position position="143"/>
    </location>
</feature>
<comment type="caution">
    <text evidence="6">The sequence shown here is derived from an EMBL/GenBank/DDBJ whole genome shotgun (WGS) entry which is preliminary data.</text>
</comment>
<comment type="similarity">
    <text evidence="4">Belongs to the glucosamine/galactosamine-6-phosphate isomerase family. NagB subfamily.</text>
</comment>
<protein>
    <recommendedName>
        <fullName evidence="4">Glucosamine-6-phosphate deaminase</fullName>
        <ecNumber evidence="4">3.5.99.6</ecNumber>
    </recommendedName>
    <alternativeName>
        <fullName evidence="4">GlcN6P deaminase</fullName>
        <shortName evidence="4">GNPDA</shortName>
    </alternativeName>
    <alternativeName>
        <fullName evidence="4">Glucosamine-6-phosphate isomerase</fullName>
    </alternativeName>
</protein>
<dbReference type="GO" id="GO:0004342">
    <property type="term" value="F:glucosamine-6-phosphate deaminase activity"/>
    <property type="evidence" value="ECO:0007669"/>
    <property type="project" value="UniProtKB-UniRule"/>
</dbReference>
<dbReference type="SUPFAM" id="SSF100950">
    <property type="entry name" value="NagB/RpiA/CoA transferase-like"/>
    <property type="match status" value="1"/>
</dbReference>
<feature type="active site" description="Proton acceptor; for ring-opening step" evidence="4">
    <location>
        <position position="138"/>
    </location>
</feature>
<reference evidence="6" key="2">
    <citation type="submission" date="2021-04" db="EMBL/GenBank/DDBJ databases">
        <authorList>
            <person name="Gilroy R."/>
        </authorList>
    </citation>
    <scope>NUCLEOTIDE SEQUENCE</scope>
    <source>
        <strain evidence="6">CHK195-6426</strain>
    </source>
</reference>
<dbReference type="PANTHER" id="PTHR11280:SF5">
    <property type="entry name" value="GLUCOSAMINE-6-PHOSPHATE ISOMERASE"/>
    <property type="match status" value="1"/>
</dbReference>
<dbReference type="InterPro" id="IPR004547">
    <property type="entry name" value="Glucosamine6P_isomerase"/>
</dbReference>
<evidence type="ECO:0000256" key="3">
    <source>
        <dbReference type="ARBA" id="ARBA00023277"/>
    </source>
</evidence>
<dbReference type="GO" id="GO:0006046">
    <property type="term" value="P:N-acetylglucosamine catabolic process"/>
    <property type="evidence" value="ECO:0007669"/>
    <property type="project" value="UniProtKB-UniRule"/>
</dbReference>
<dbReference type="Pfam" id="PF01182">
    <property type="entry name" value="Glucosamine_iso"/>
    <property type="match status" value="1"/>
</dbReference>
<evidence type="ECO:0000256" key="4">
    <source>
        <dbReference type="HAMAP-Rule" id="MF_01241"/>
    </source>
</evidence>
<dbReference type="EC" id="3.5.99.6" evidence="4"/>
<dbReference type="GO" id="GO:0005737">
    <property type="term" value="C:cytoplasm"/>
    <property type="evidence" value="ECO:0007669"/>
    <property type="project" value="TreeGrafter"/>
</dbReference>
<comment type="catalytic activity">
    <reaction evidence="1 4">
        <text>alpha-D-glucosamine 6-phosphate + H2O = beta-D-fructose 6-phosphate + NH4(+)</text>
        <dbReference type="Rhea" id="RHEA:12172"/>
        <dbReference type="ChEBI" id="CHEBI:15377"/>
        <dbReference type="ChEBI" id="CHEBI:28938"/>
        <dbReference type="ChEBI" id="CHEBI:57634"/>
        <dbReference type="ChEBI" id="CHEBI:75989"/>
        <dbReference type="EC" id="3.5.99.6"/>
    </reaction>
</comment>
<feature type="domain" description="Glucosamine/galactosamine-6-phosphate isomerase" evidence="5">
    <location>
        <begin position="12"/>
        <end position="224"/>
    </location>
</feature>
<dbReference type="HAMAP" id="MF_01241">
    <property type="entry name" value="GlcN6P_deamin"/>
    <property type="match status" value="1"/>
</dbReference>
<evidence type="ECO:0000313" key="6">
    <source>
        <dbReference type="EMBL" id="HIW81064.1"/>
    </source>
</evidence>
<dbReference type="PANTHER" id="PTHR11280">
    <property type="entry name" value="GLUCOSAMINE-6-PHOSPHATE ISOMERASE"/>
    <property type="match status" value="1"/>
</dbReference>
<comment type="pathway">
    <text evidence="4">Amino-sugar metabolism; N-acetylneuraminate degradation; D-fructose 6-phosphate from N-acetylneuraminate: step 5/5.</text>
</comment>